<name>A0ACC2RE82_9FUNG</name>
<keyword evidence="2" id="KW-1185">Reference proteome</keyword>
<accession>A0ACC2RE82</accession>
<reference evidence="1" key="1">
    <citation type="submission" date="2022-04" db="EMBL/GenBank/DDBJ databases">
        <title>Genome of the entomopathogenic fungus Entomophthora muscae.</title>
        <authorList>
            <person name="Elya C."/>
            <person name="Lovett B.R."/>
            <person name="Lee E."/>
            <person name="Macias A.M."/>
            <person name="Hajek A.E."/>
            <person name="De Bivort B.L."/>
            <person name="Kasson M.T."/>
            <person name="De Fine Licht H.H."/>
            <person name="Stajich J.E."/>
        </authorList>
    </citation>
    <scope>NUCLEOTIDE SEQUENCE</scope>
    <source>
        <strain evidence="1">Berkeley</strain>
    </source>
</reference>
<protein>
    <submittedName>
        <fullName evidence="1">Uncharacterized protein</fullName>
    </submittedName>
</protein>
<evidence type="ECO:0000313" key="1">
    <source>
        <dbReference type="EMBL" id="KAJ9048372.1"/>
    </source>
</evidence>
<gene>
    <name evidence="1" type="ORF">DSO57_1035690</name>
</gene>
<comment type="caution">
    <text evidence="1">The sequence shown here is derived from an EMBL/GenBank/DDBJ whole genome shotgun (WGS) entry which is preliminary data.</text>
</comment>
<dbReference type="EMBL" id="QTSX02007422">
    <property type="protein sequence ID" value="KAJ9048372.1"/>
    <property type="molecule type" value="Genomic_DNA"/>
</dbReference>
<evidence type="ECO:0000313" key="2">
    <source>
        <dbReference type="Proteomes" id="UP001165960"/>
    </source>
</evidence>
<sequence>MTLRCMNISNLPSARREDTKLPAQLVAPRMAKPEEATGKEDTKEEIIDDVILQALVPFIPAMFYSNYNNHVTRQLVLSPPVVYKFKDRINGSFLILWDVLLGLMHGEGASKWAVTAYKDVIFISLIWWPSMEFTV</sequence>
<proteinExistence type="predicted"/>
<organism evidence="1 2">
    <name type="scientific">Entomophthora muscae</name>
    <dbReference type="NCBI Taxonomy" id="34485"/>
    <lineage>
        <taxon>Eukaryota</taxon>
        <taxon>Fungi</taxon>
        <taxon>Fungi incertae sedis</taxon>
        <taxon>Zoopagomycota</taxon>
        <taxon>Entomophthoromycotina</taxon>
        <taxon>Entomophthoromycetes</taxon>
        <taxon>Entomophthorales</taxon>
        <taxon>Entomophthoraceae</taxon>
        <taxon>Entomophthora</taxon>
    </lineage>
</organism>
<dbReference type="Proteomes" id="UP001165960">
    <property type="component" value="Unassembled WGS sequence"/>
</dbReference>